<dbReference type="PANTHER" id="PTHR46825:SF15">
    <property type="entry name" value="BETA-LACTAMASE-RELATED DOMAIN-CONTAINING PROTEIN"/>
    <property type="match status" value="1"/>
</dbReference>
<proteinExistence type="predicted"/>
<reference evidence="2" key="1">
    <citation type="submission" date="2022-10" db="EMBL/GenBank/DDBJ databases">
        <title>Host association and intracellularity evolved multiple times independently in the Rickettsiales.</title>
        <authorList>
            <person name="Castelli M."/>
            <person name="Nardi T."/>
            <person name="Gammuto L."/>
            <person name="Bellinzona G."/>
            <person name="Sabaneyeva E."/>
            <person name="Potekhin A."/>
            <person name="Serra V."/>
            <person name="Petroni G."/>
            <person name="Sassera D."/>
        </authorList>
    </citation>
    <scope>NUCLEOTIDE SEQUENCE [LARGE SCALE GENOMIC DNA]</scope>
    <source>
        <strain evidence="2">US_Bl 11III1</strain>
    </source>
</reference>
<feature type="domain" description="Beta-lactamase-related" evidence="1">
    <location>
        <begin position="37"/>
        <end position="344"/>
    </location>
</feature>
<name>A0ABZ0UPJ9_9RICK</name>
<dbReference type="RefSeq" id="WP_323722025.1">
    <property type="nucleotide sequence ID" value="NZ_CP110343.1"/>
</dbReference>
<evidence type="ECO:0000259" key="1">
    <source>
        <dbReference type="Pfam" id="PF00144"/>
    </source>
</evidence>
<dbReference type="InterPro" id="IPR012338">
    <property type="entry name" value="Beta-lactam/transpept-like"/>
</dbReference>
<evidence type="ECO:0000313" key="3">
    <source>
        <dbReference type="Proteomes" id="UP001325140"/>
    </source>
</evidence>
<sequence>MLKYSFILFILLLLHSNYVIAVHDNKLLKIERFIEECEREKHQLHGGAIAILYQGRVVYKTAFGKRVGNRKNITFDTLFPLASVSKPISALTIAFIAENGNFSFEDKMNLPYLSSSISMKDILSHSTGYNFSGNSQIEKGLSRNALLSQISKQYPKCKVGECYFYSNAIFSLAEEILSAKELNLRNAILAMSNRLGVDGIHMFPVQKSFMIAYPHLVIKRKKKKILKSLPFPPYYPKTVASAAGVFASLNGMIEILRLSSGYRTDIISQKMLHYLYTPIVKSDSRNTRNDIEKYYAIGWRIGKNLKKKMIFHGGSINGVNSFIGFVPSEEVGIVILTNQQSNFPSKKGLKFCELFMN</sequence>
<dbReference type="InterPro" id="IPR050491">
    <property type="entry name" value="AmpC-like"/>
</dbReference>
<keyword evidence="3" id="KW-1185">Reference proteome</keyword>
<organism evidence="2 3">
    <name type="scientific">Candidatus Fokinia crypta</name>
    <dbReference type="NCBI Taxonomy" id="1920990"/>
    <lineage>
        <taxon>Bacteria</taxon>
        <taxon>Pseudomonadati</taxon>
        <taxon>Pseudomonadota</taxon>
        <taxon>Alphaproteobacteria</taxon>
        <taxon>Rickettsiales</taxon>
        <taxon>Candidatus Midichloriaceae</taxon>
        <taxon>Candidatus Fokinia</taxon>
    </lineage>
</organism>
<dbReference type="Pfam" id="PF00144">
    <property type="entry name" value="Beta-lactamase"/>
    <property type="match status" value="1"/>
</dbReference>
<dbReference type="GO" id="GO:0016787">
    <property type="term" value="F:hydrolase activity"/>
    <property type="evidence" value="ECO:0007669"/>
    <property type="project" value="UniProtKB-KW"/>
</dbReference>
<dbReference type="InterPro" id="IPR001466">
    <property type="entry name" value="Beta-lactam-related"/>
</dbReference>
<dbReference type="Gene3D" id="3.40.710.10">
    <property type="entry name" value="DD-peptidase/beta-lactamase superfamily"/>
    <property type="match status" value="2"/>
</dbReference>
<keyword evidence="2" id="KW-0378">Hydrolase</keyword>
<evidence type="ECO:0000313" key="2">
    <source>
        <dbReference type="EMBL" id="WPX98049.1"/>
    </source>
</evidence>
<protein>
    <submittedName>
        <fullName evidence="2">Hydrolase</fullName>
    </submittedName>
</protein>
<dbReference type="SUPFAM" id="SSF56601">
    <property type="entry name" value="beta-lactamase/transpeptidase-like"/>
    <property type="match status" value="1"/>
</dbReference>
<dbReference type="PANTHER" id="PTHR46825">
    <property type="entry name" value="D-ALANYL-D-ALANINE-CARBOXYPEPTIDASE/ENDOPEPTIDASE AMPH"/>
    <property type="match status" value="1"/>
</dbReference>
<gene>
    <name evidence="2" type="ORF">Fokcrypt_00577</name>
</gene>
<accession>A0ABZ0UPJ9</accession>
<dbReference type="EMBL" id="CP110343">
    <property type="protein sequence ID" value="WPX98049.1"/>
    <property type="molecule type" value="Genomic_DNA"/>
</dbReference>
<dbReference type="Proteomes" id="UP001325140">
    <property type="component" value="Chromosome"/>
</dbReference>